<dbReference type="OrthoDB" id="6876726at2"/>
<gene>
    <name evidence="2" type="ORF">CYJ10_10605</name>
</gene>
<dbReference type="AlphaFoldDB" id="A0A2N5CF57"/>
<comment type="caution">
    <text evidence="2">The sequence shown here is derived from an EMBL/GenBank/DDBJ whole genome shotgun (WGS) entry which is preliminary data.</text>
</comment>
<organism evidence="2 3">
    <name type="scientific">Cupriavidus pauculus</name>
    <dbReference type="NCBI Taxonomy" id="82633"/>
    <lineage>
        <taxon>Bacteria</taxon>
        <taxon>Pseudomonadati</taxon>
        <taxon>Pseudomonadota</taxon>
        <taxon>Betaproteobacteria</taxon>
        <taxon>Burkholderiales</taxon>
        <taxon>Burkholderiaceae</taxon>
        <taxon>Cupriavidus</taxon>
    </lineage>
</organism>
<sequence>MKLWFNLLCRDIDAQFAFYRQVLDLPEAAKSRSPIYRALEAPTFQFGFNGAAAYALLGIEDRKPEAGGSAPTIAYATFMVDATEAVGVAAATAADMGGKLIKGPFSTYYGQWQVVLEDPEGNVFRMACETLPEGVRAAMLPFADSPET</sequence>
<evidence type="ECO:0000259" key="1">
    <source>
        <dbReference type="PROSITE" id="PS51819"/>
    </source>
</evidence>
<dbReference type="PROSITE" id="PS51819">
    <property type="entry name" value="VOC"/>
    <property type="match status" value="1"/>
</dbReference>
<feature type="domain" description="VOC" evidence="1">
    <location>
        <begin position="1"/>
        <end position="129"/>
    </location>
</feature>
<dbReference type="Gene3D" id="3.10.180.10">
    <property type="entry name" value="2,3-Dihydroxybiphenyl 1,2-Dioxygenase, domain 1"/>
    <property type="match status" value="1"/>
</dbReference>
<dbReference type="SUPFAM" id="SSF54593">
    <property type="entry name" value="Glyoxalase/Bleomycin resistance protein/Dihydroxybiphenyl dioxygenase"/>
    <property type="match status" value="1"/>
</dbReference>
<reference evidence="2 3" key="1">
    <citation type="submission" date="2017-12" db="EMBL/GenBank/DDBJ databases">
        <title>Genome sequence of the active heterotrophic nitrifier-denitrifier, Cupriavidus pauculus UM1.</title>
        <authorList>
            <person name="Putonti C."/>
            <person name="Castignetti D."/>
        </authorList>
    </citation>
    <scope>NUCLEOTIDE SEQUENCE [LARGE SCALE GENOMIC DNA]</scope>
    <source>
        <strain evidence="2 3">UM1</strain>
    </source>
</reference>
<evidence type="ECO:0000313" key="2">
    <source>
        <dbReference type="EMBL" id="PLQ00870.1"/>
    </source>
</evidence>
<name>A0A2N5CF57_9BURK</name>
<dbReference type="Pfam" id="PF00903">
    <property type="entry name" value="Glyoxalase"/>
    <property type="match status" value="1"/>
</dbReference>
<dbReference type="RefSeq" id="WP_101681435.1">
    <property type="nucleotide sequence ID" value="NZ_PJRP01000003.1"/>
</dbReference>
<dbReference type="InterPro" id="IPR004360">
    <property type="entry name" value="Glyas_Fos-R_dOase_dom"/>
</dbReference>
<accession>A0A2N5CF57</accession>
<dbReference type="InterPro" id="IPR037523">
    <property type="entry name" value="VOC_core"/>
</dbReference>
<dbReference type="Proteomes" id="UP000234341">
    <property type="component" value="Unassembled WGS sequence"/>
</dbReference>
<dbReference type="EMBL" id="PJRP01000003">
    <property type="protein sequence ID" value="PLQ00870.1"/>
    <property type="molecule type" value="Genomic_DNA"/>
</dbReference>
<proteinExistence type="predicted"/>
<dbReference type="InterPro" id="IPR029068">
    <property type="entry name" value="Glyas_Bleomycin-R_OHBP_Dase"/>
</dbReference>
<protein>
    <submittedName>
        <fullName evidence="2">Bleomycin resistance protein</fullName>
    </submittedName>
</protein>
<evidence type="ECO:0000313" key="3">
    <source>
        <dbReference type="Proteomes" id="UP000234341"/>
    </source>
</evidence>